<dbReference type="PROSITE" id="PS50106">
    <property type="entry name" value="PDZ"/>
    <property type="match status" value="3"/>
</dbReference>
<feature type="domain" description="PDZ" evidence="5">
    <location>
        <begin position="686"/>
        <end position="757"/>
    </location>
</feature>
<dbReference type="EMBL" id="HBUF01034054">
    <property type="protein sequence ID" value="CAG6615839.1"/>
    <property type="molecule type" value="Transcribed_RNA"/>
</dbReference>
<dbReference type="GO" id="GO:0005886">
    <property type="term" value="C:plasma membrane"/>
    <property type="evidence" value="ECO:0007669"/>
    <property type="project" value="TreeGrafter"/>
</dbReference>
<feature type="compositionally biased region" description="Polar residues" evidence="4">
    <location>
        <begin position="115"/>
        <end position="131"/>
    </location>
</feature>
<feature type="compositionally biased region" description="Basic and acidic residues" evidence="4">
    <location>
        <begin position="655"/>
        <end position="666"/>
    </location>
</feature>
<feature type="domain" description="PDZ" evidence="5">
    <location>
        <begin position="366"/>
        <end position="434"/>
    </location>
</feature>
<feature type="region of interest" description="Disordered" evidence="4">
    <location>
        <begin position="287"/>
        <end position="309"/>
    </location>
</feature>
<dbReference type="GO" id="GO:0005929">
    <property type="term" value="C:cilium"/>
    <property type="evidence" value="ECO:0007669"/>
    <property type="project" value="TreeGrafter"/>
</dbReference>
<dbReference type="InterPro" id="IPR036034">
    <property type="entry name" value="PDZ_sf"/>
</dbReference>
<dbReference type="FunFam" id="2.30.42.10:FF:000167">
    <property type="entry name" value="whirlin isoform X1"/>
    <property type="match status" value="1"/>
</dbReference>
<dbReference type="GO" id="GO:0032426">
    <property type="term" value="C:stereocilium tip"/>
    <property type="evidence" value="ECO:0007669"/>
    <property type="project" value="TreeGrafter"/>
</dbReference>
<accession>A0A8D8LSF4</accession>
<dbReference type="SMART" id="SM00228">
    <property type="entry name" value="PDZ"/>
    <property type="match status" value="3"/>
</dbReference>
<feature type="region of interest" description="Disordered" evidence="4">
    <location>
        <begin position="89"/>
        <end position="200"/>
    </location>
</feature>
<dbReference type="Pfam" id="PF00595">
    <property type="entry name" value="PDZ"/>
    <property type="match status" value="3"/>
</dbReference>
<evidence type="ECO:0000256" key="3">
    <source>
        <dbReference type="ARBA" id="ARBA00023273"/>
    </source>
</evidence>
<keyword evidence="2" id="KW-0677">Repeat</keyword>
<dbReference type="PANTHER" id="PTHR23116">
    <property type="entry name" value="PDZ DOMAIN CONTAINING WHIRLIN AND HARMONIN-RELATED"/>
    <property type="match status" value="1"/>
</dbReference>
<feature type="compositionally biased region" description="Low complexity" evidence="4">
    <location>
        <begin position="132"/>
        <end position="157"/>
    </location>
</feature>
<evidence type="ECO:0000256" key="2">
    <source>
        <dbReference type="ARBA" id="ARBA00022737"/>
    </source>
</evidence>
<dbReference type="CDD" id="cd06741">
    <property type="entry name" value="PDZ2_FL-whirlin"/>
    <property type="match status" value="1"/>
</dbReference>
<dbReference type="SUPFAM" id="SSF50156">
    <property type="entry name" value="PDZ domain-like"/>
    <property type="match status" value="3"/>
</dbReference>
<protein>
    <submittedName>
        <fullName evidence="6">Whirlin</fullName>
    </submittedName>
</protein>
<feature type="region of interest" description="Disordered" evidence="4">
    <location>
        <begin position="654"/>
        <end position="673"/>
    </location>
</feature>
<dbReference type="PANTHER" id="PTHR23116:SF29">
    <property type="entry name" value="PDZ DOMAIN-CONTAINING PROTEIN 7"/>
    <property type="match status" value="1"/>
</dbReference>
<dbReference type="Gene3D" id="2.30.42.10">
    <property type="match status" value="3"/>
</dbReference>
<dbReference type="CDD" id="cd07357">
    <property type="entry name" value="HN_L-whirlin_R2_like"/>
    <property type="match status" value="1"/>
</dbReference>
<feature type="compositionally biased region" description="Pro residues" evidence="4">
    <location>
        <begin position="95"/>
        <end position="110"/>
    </location>
</feature>
<dbReference type="InterPro" id="IPR033028">
    <property type="entry name" value="Whirlin_HN-like_dom2"/>
</dbReference>
<comment type="subcellular location">
    <subcellularLocation>
        <location evidence="1">Cell projection</location>
    </subcellularLocation>
</comment>
<evidence type="ECO:0000256" key="1">
    <source>
        <dbReference type="ARBA" id="ARBA00004316"/>
    </source>
</evidence>
<dbReference type="InterPro" id="IPR001478">
    <property type="entry name" value="PDZ"/>
</dbReference>
<reference evidence="6" key="1">
    <citation type="submission" date="2021-05" db="EMBL/GenBank/DDBJ databases">
        <authorList>
            <person name="Alioto T."/>
            <person name="Alioto T."/>
            <person name="Gomez Garrido J."/>
        </authorList>
    </citation>
    <scope>NUCLEOTIDE SEQUENCE</scope>
</reference>
<name>A0A8D8LSF4_9HEMI</name>
<dbReference type="FunFam" id="2.30.42.10:FF:000173">
    <property type="entry name" value="whirlin isoform X4"/>
    <property type="match status" value="1"/>
</dbReference>
<feature type="domain" description="PDZ" evidence="5">
    <location>
        <begin position="208"/>
        <end position="280"/>
    </location>
</feature>
<evidence type="ECO:0000313" key="6">
    <source>
        <dbReference type="EMBL" id="CAG6615839.1"/>
    </source>
</evidence>
<proteinExistence type="predicted"/>
<keyword evidence="3" id="KW-0966">Cell projection</keyword>
<dbReference type="AlphaFoldDB" id="A0A8D8LSF4"/>
<dbReference type="Gene3D" id="1.20.1160.20">
    <property type="match status" value="1"/>
</dbReference>
<sequence length="788" mass="86868">MADEEFAELGEISLSHEYLLRSGRCLHGNGGGAVWGRSPGSILPISQYRTMYQTDQCRAAEAEDIMGHYGTRASHRSKAGLYYSPPGTSYTIVERPPPPPPVPLPQPPKPRGTYLGTNGSSYRSQPTGSTEYRSNSPSNTTTSYRNTNNTATLSSHTTHSHKKGALSPEQVLKMLTGGSKSADSSTEHHHPRHRRLTPPDIDQLPVRTITMNRSQDANHGFGICVKGGANNPGVGVYISRVEEGSIAERAGLRPGDSILQVNGIPFNGISHEEALKMLKSNRELSMTVRSPSIPPPAQGGRTHPNPPAPPPAWTMRQAYSWIDRQGRPCSPPLDYAHSVIPMPPPPPPPPRWNSYSARSSKDKVRKVELNIEPGQSLGLMIRGGVEYNLGIFITGVDKDSVAERAGLLIGDEILEVNGQSFLQMTHDDAVNELKLHKRMTLTVRDVGKVPHSCTGYEPDTSWDIHHGALRSGSSSSAALQMVEEKARVMLKKAEFTTLTYYLDEYSNKQMSVESLVTVLLQLLNNRDKHTLLIEIRETISPEDLSKFDELVYRRDNESLQRHAPPPDLPRPFNEQFTENSVLLSPSIHSVQDLEFSDLDTAPLAPGPPARSRMRPSLTDMNMAVAQRYSDDVNLLAHKLGRNVDMSEDQELLEGDSNHNRSLRGDHCSSSNENEARVISEVQGQLRITVKKSRPLLGMAIEGGANTKHPLPRIINIHEKGAAFLAGGLEVGQLILEVNGVKLEGMQHQEIARLIAESFSRNFEIEFLVLEAKKSNLEPKPTALIFMES</sequence>
<dbReference type="GO" id="GO:0002142">
    <property type="term" value="C:stereocilia ankle link complex"/>
    <property type="evidence" value="ECO:0007669"/>
    <property type="project" value="TreeGrafter"/>
</dbReference>
<evidence type="ECO:0000259" key="5">
    <source>
        <dbReference type="PROSITE" id="PS50106"/>
    </source>
</evidence>
<dbReference type="InterPro" id="IPR051844">
    <property type="entry name" value="USH2_Complex_Protein"/>
</dbReference>
<evidence type="ECO:0000256" key="4">
    <source>
        <dbReference type="SAM" id="MobiDB-lite"/>
    </source>
</evidence>
<organism evidence="6">
    <name type="scientific">Cacopsylla melanoneura</name>
    <dbReference type="NCBI Taxonomy" id="428564"/>
    <lineage>
        <taxon>Eukaryota</taxon>
        <taxon>Metazoa</taxon>
        <taxon>Ecdysozoa</taxon>
        <taxon>Arthropoda</taxon>
        <taxon>Hexapoda</taxon>
        <taxon>Insecta</taxon>
        <taxon>Pterygota</taxon>
        <taxon>Neoptera</taxon>
        <taxon>Paraneoptera</taxon>
        <taxon>Hemiptera</taxon>
        <taxon>Sternorrhyncha</taxon>
        <taxon>Psylloidea</taxon>
        <taxon>Psyllidae</taxon>
        <taxon>Psyllinae</taxon>
        <taxon>Cacopsylla</taxon>
    </lineage>
</organism>